<feature type="region of interest" description="Disordered" evidence="1">
    <location>
        <begin position="242"/>
        <end position="269"/>
    </location>
</feature>
<feature type="compositionally biased region" description="Pro residues" evidence="1">
    <location>
        <begin position="7"/>
        <end position="22"/>
    </location>
</feature>
<feature type="compositionally biased region" description="Low complexity" evidence="1">
    <location>
        <begin position="341"/>
        <end position="352"/>
    </location>
</feature>
<feature type="compositionally biased region" description="Low complexity" evidence="1">
    <location>
        <begin position="23"/>
        <end position="38"/>
    </location>
</feature>
<accession>A0ABR0KQY7</accession>
<evidence type="ECO:0000313" key="2">
    <source>
        <dbReference type="EMBL" id="KAK5108929.1"/>
    </source>
</evidence>
<sequence length="393" mass="40978">HQLQVQPQPPRYPPARPPPPTPAAAANAVPANAAPAPTHSDNKDESTGANTSTARILSTPPKPLAHPATGTQPDPLRSTLLFVLASPSPSAATTQQVRTLFARQPYTHVALLAPNDAACKALKTELLSAAGRLQRNVRVEARSVELGDVAGLRERLEEVTRGAGVRGVFVDLDAGGAREVEEGRADRGMGEAKKVDLLSVSGGEMERAWRNSTLLLHTLAALTLPSLLLSLTTLPSSNGADDPFAIDSPTLGRASTLPPSQPRPALTPDSPFFVLAPYAGTSVLPSPPAARSQNPFQTRVQPTPPAQNQSRSNPWSPAYMRPLTASTQKSAPPTPTSIPVPAAAPTSLPSPSRSRALAALTKAGVEALMAQLALSYAPLGVRVGWSEEVVGVG</sequence>
<evidence type="ECO:0000256" key="1">
    <source>
        <dbReference type="SAM" id="MobiDB-lite"/>
    </source>
</evidence>
<feature type="non-terminal residue" evidence="2">
    <location>
        <position position="393"/>
    </location>
</feature>
<reference evidence="2 3" key="1">
    <citation type="submission" date="2023-08" db="EMBL/GenBank/DDBJ databases">
        <title>Black Yeasts Isolated from many extreme environments.</title>
        <authorList>
            <person name="Coleine C."/>
            <person name="Stajich J.E."/>
            <person name="Selbmann L."/>
        </authorList>
    </citation>
    <scope>NUCLEOTIDE SEQUENCE [LARGE SCALE GENOMIC DNA]</scope>
    <source>
        <strain evidence="2 3">CCFEE 536</strain>
    </source>
</reference>
<comment type="caution">
    <text evidence="2">The sequence shown here is derived from an EMBL/GenBank/DDBJ whole genome shotgun (WGS) entry which is preliminary data.</text>
</comment>
<evidence type="ECO:0000313" key="3">
    <source>
        <dbReference type="Proteomes" id="UP001357485"/>
    </source>
</evidence>
<protein>
    <submittedName>
        <fullName evidence="2">Uncharacterized protein</fullName>
    </submittedName>
</protein>
<feature type="region of interest" description="Disordered" evidence="1">
    <location>
        <begin position="284"/>
        <end position="352"/>
    </location>
</feature>
<name>A0ABR0KQY7_9PEZI</name>
<gene>
    <name evidence="2" type="ORF">LTR16_005924</name>
</gene>
<feature type="non-terminal residue" evidence="2">
    <location>
        <position position="1"/>
    </location>
</feature>
<feature type="compositionally biased region" description="Polar residues" evidence="1">
    <location>
        <begin position="291"/>
        <end position="315"/>
    </location>
</feature>
<proteinExistence type="predicted"/>
<feature type="region of interest" description="Disordered" evidence="1">
    <location>
        <begin position="1"/>
        <end position="73"/>
    </location>
</feature>
<organism evidence="2 3">
    <name type="scientific">Cryomyces antarcticus</name>
    <dbReference type="NCBI Taxonomy" id="329879"/>
    <lineage>
        <taxon>Eukaryota</taxon>
        <taxon>Fungi</taxon>
        <taxon>Dikarya</taxon>
        <taxon>Ascomycota</taxon>
        <taxon>Pezizomycotina</taxon>
        <taxon>Dothideomycetes</taxon>
        <taxon>Dothideomycetes incertae sedis</taxon>
        <taxon>Cryomyces</taxon>
    </lineage>
</organism>
<feature type="compositionally biased region" description="Polar residues" evidence="1">
    <location>
        <begin position="47"/>
        <end position="56"/>
    </location>
</feature>
<dbReference type="EMBL" id="JAVRRA010025647">
    <property type="protein sequence ID" value="KAK5108929.1"/>
    <property type="molecule type" value="Genomic_DNA"/>
</dbReference>
<keyword evidence="3" id="KW-1185">Reference proteome</keyword>
<dbReference type="Proteomes" id="UP001357485">
    <property type="component" value="Unassembled WGS sequence"/>
</dbReference>